<feature type="transmembrane region" description="Helical" evidence="6">
    <location>
        <begin position="392"/>
        <end position="409"/>
    </location>
</feature>
<evidence type="ECO:0000313" key="7">
    <source>
        <dbReference type="EMBL" id="KRK80633.1"/>
    </source>
</evidence>
<dbReference type="InterPro" id="IPR051679">
    <property type="entry name" value="DASS-Related_Transporters"/>
</dbReference>
<evidence type="ECO:0000256" key="6">
    <source>
        <dbReference type="SAM" id="Phobius"/>
    </source>
</evidence>
<gene>
    <name evidence="7" type="ORF">FD03_GL002060</name>
</gene>
<evidence type="ECO:0000256" key="5">
    <source>
        <dbReference type="ARBA" id="ARBA00023136"/>
    </source>
</evidence>
<evidence type="ECO:0000256" key="4">
    <source>
        <dbReference type="ARBA" id="ARBA00022989"/>
    </source>
</evidence>
<dbReference type="AlphaFoldDB" id="A0A0R1KIA4"/>
<feature type="transmembrane region" description="Helical" evidence="6">
    <location>
        <begin position="264"/>
        <end position="283"/>
    </location>
</feature>
<feature type="transmembrane region" description="Helical" evidence="6">
    <location>
        <begin position="119"/>
        <end position="136"/>
    </location>
</feature>
<comment type="subcellular location">
    <subcellularLocation>
        <location evidence="1">Cell membrane</location>
        <topology evidence="1">Multi-pass membrane protein</topology>
    </subcellularLocation>
</comment>
<dbReference type="EMBL" id="AZDZ01000003">
    <property type="protein sequence ID" value="KRK80633.1"/>
    <property type="molecule type" value="Genomic_DNA"/>
</dbReference>
<accession>A0A0R1KIA4</accession>
<dbReference type="Proteomes" id="UP000051248">
    <property type="component" value="Unassembled WGS sequence"/>
</dbReference>
<feature type="transmembrane region" description="Helical" evidence="6">
    <location>
        <begin position="142"/>
        <end position="160"/>
    </location>
</feature>
<dbReference type="Pfam" id="PF03606">
    <property type="entry name" value="DcuC"/>
    <property type="match status" value="1"/>
</dbReference>
<feature type="transmembrane region" description="Helical" evidence="6">
    <location>
        <begin position="453"/>
        <end position="473"/>
    </location>
</feature>
<organism evidence="7 8">
    <name type="scientific">Companilactobacillus nodensis DSM 19682 = JCM 14932 = NBRC 107160</name>
    <dbReference type="NCBI Taxonomy" id="1423775"/>
    <lineage>
        <taxon>Bacteria</taxon>
        <taxon>Bacillati</taxon>
        <taxon>Bacillota</taxon>
        <taxon>Bacilli</taxon>
        <taxon>Lactobacillales</taxon>
        <taxon>Lactobacillaceae</taxon>
        <taxon>Companilactobacillus</taxon>
    </lineage>
</organism>
<evidence type="ECO:0000256" key="3">
    <source>
        <dbReference type="ARBA" id="ARBA00022692"/>
    </source>
</evidence>
<dbReference type="PANTHER" id="PTHR43652">
    <property type="entry name" value="BASIC AMINO ACID ANTIPORTER YFCC-RELATED"/>
    <property type="match status" value="1"/>
</dbReference>
<feature type="transmembrane region" description="Helical" evidence="6">
    <location>
        <begin position="485"/>
        <end position="502"/>
    </location>
</feature>
<dbReference type="PANTHER" id="PTHR43652:SF6">
    <property type="entry name" value="ARGININE REPRESSOR"/>
    <property type="match status" value="1"/>
</dbReference>
<feature type="transmembrane region" description="Helical" evidence="6">
    <location>
        <begin position="421"/>
        <end position="447"/>
    </location>
</feature>
<reference evidence="7 8" key="1">
    <citation type="journal article" date="2015" name="Genome Announc.">
        <title>Expanding the biotechnology potential of lactobacilli through comparative genomics of 213 strains and associated genera.</title>
        <authorList>
            <person name="Sun Z."/>
            <person name="Harris H.M."/>
            <person name="McCann A."/>
            <person name="Guo C."/>
            <person name="Argimon S."/>
            <person name="Zhang W."/>
            <person name="Yang X."/>
            <person name="Jeffery I.B."/>
            <person name="Cooney J.C."/>
            <person name="Kagawa T.F."/>
            <person name="Liu W."/>
            <person name="Song Y."/>
            <person name="Salvetti E."/>
            <person name="Wrobel A."/>
            <person name="Rasinkangas P."/>
            <person name="Parkhill J."/>
            <person name="Rea M.C."/>
            <person name="O'Sullivan O."/>
            <person name="Ritari J."/>
            <person name="Douillard F.P."/>
            <person name="Paul Ross R."/>
            <person name="Yang R."/>
            <person name="Briner A.E."/>
            <person name="Felis G.E."/>
            <person name="de Vos W.M."/>
            <person name="Barrangou R."/>
            <person name="Klaenhammer T.R."/>
            <person name="Caufield P.W."/>
            <person name="Cui Y."/>
            <person name="Zhang H."/>
            <person name="O'Toole P.W."/>
        </authorList>
    </citation>
    <scope>NUCLEOTIDE SEQUENCE [LARGE SCALE GENOMIC DNA]</scope>
    <source>
        <strain evidence="7 8">DSM 19682</strain>
    </source>
</reference>
<dbReference type="GO" id="GO:0005886">
    <property type="term" value="C:plasma membrane"/>
    <property type="evidence" value="ECO:0007669"/>
    <property type="project" value="UniProtKB-SubCell"/>
</dbReference>
<feature type="transmembrane region" description="Helical" evidence="6">
    <location>
        <begin position="320"/>
        <end position="340"/>
    </location>
</feature>
<dbReference type="OrthoDB" id="255482at2"/>
<dbReference type="RefSeq" id="WP_025024167.1">
    <property type="nucleotide sequence ID" value="NZ_AZDZ01000003.1"/>
</dbReference>
<keyword evidence="5 6" id="KW-0472">Membrane</keyword>
<name>A0A0R1KIA4_9LACO</name>
<sequence length="503" mass="54298">MQETKSKWHMPSAFTILFILIILVAILTWIIPAGEYATTKAGNIIAGTYRSRSSSPQGLWDIFEAPINGMVGTDSTDGAISVSLFILVIGGFLGVVNKTKTLDDGIGSAVTKYAGREKILIPFLMTLFAIGGSTFGMGEETIAFVPILIPVMLSVGYDTLTAISISLIGSQIGCMASTINPFATGVASETIHISPGAGMVPRLIFFVCTVIISIAYVMHYAAKVKKNPDQSLVFERHQKDLEEFVKNDDGEENVAKSLSGKQRAVLIAFILTFVVMIVSLIPWSSLNSNWTMFDNFNKWLVKVPFLGALVGKDILPLGDWYFVEITTLLFIASVIVMFIFHMSEADYIDAFMNGMKDLLDVAIIVAVARGIQVVMNNGYITATVLHAGEVGLHGLSSAVFIILTYIFYIPMSFLIPSSSGLAAATMGIMGPIGKFSGVAGSLVVTAYQSASGFVNLITPTSAIVMGSLAIGHVNIVTWLKYMWKLLAILFVFTCVFLAIATMF</sequence>
<keyword evidence="3 6" id="KW-0812">Transmembrane</keyword>
<evidence type="ECO:0000313" key="8">
    <source>
        <dbReference type="Proteomes" id="UP000051248"/>
    </source>
</evidence>
<keyword evidence="2" id="KW-1003">Cell membrane</keyword>
<feature type="transmembrane region" description="Helical" evidence="6">
    <location>
        <begin position="12"/>
        <end position="31"/>
    </location>
</feature>
<proteinExistence type="predicted"/>
<feature type="transmembrane region" description="Helical" evidence="6">
    <location>
        <begin position="78"/>
        <end position="98"/>
    </location>
</feature>
<evidence type="ECO:0000256" key="2">
    <source>
        <dbReference type="ARBA" id="ARBA00022475"/>
    </source>
</evidence>
<feature type="transmembrane region" description="Helical" evidence="6">
    <location>
        <begin position="203"/>
        <end position="222"/>
    </location>
</feature>
<feature type="transmembrane region" description="Helical" evidence="6">
    <location>
        <begin position="361"/>
        <end position="380"/>
    </location>
</feature>
<comment type="caution">
    <text evidence="7">The sequence shown here is derived from an EMBL/GenBank/DDBJ whole genome shotgun (WGS) entry which is preliminary data.</text>
</comment>
<dbReference type="eggNOG" id="COG1288">
    <property type="taxonomic scope" value="Bacteria"/>
</dbReference>
<evidence type="ECO:0000256" key="1">
    <source>
        <dbReference type="ARBA" id="ARBA00004651"/>
    </source>
</evidence>
<protein>
    <submittedName>
        <fullName evidence="7">C4-dicarboxylate anaerobic carrier-like protein</fullName>
    </submittedName>
</protein>
<keyword evidence="8" id="KW-1185">Reference proteome</keyword>
<dbReference type="PATRIC" id="fig|1423775.4.peg.2097"/>
<keyword evidence="4 6" id="KW-1133">Transmembrane helix</keyword>
<dbReference type="InterPro" id="IPR018385">
    <property type="entry name" value="C4_dicarb_anaerob_car-like"/>
</dbReference>